<gene>
    <name evidence="1" type="ORF">HaLaN_08961</name>
</gene>
<sequence length="274" mass="29672">MEDNQRQRAIAQIAQVVGVDLHHAEFLFDAAGGQEDGAIQMFYGTLAVVLGTAPELEPAAQAAEFIQQFQDTDLFCHRVLCSPAVVDSTSQHVVCWGGDVRKPDAHAVRMVSACQGCGLLPEGALLALLTRTVADQGAMLVAQRAELQERDTDLFCHRVLCSPAVVDSTSQHVVCWGGDVRKPDAHAVRMVSACQGCGLLPEGALLALLTRTVADQGAMLVAQRAELQEREMARRIMSEQNADFLPDATVGHVFDFVDSLDSTNYLNYNLELPL</sequence>
<organism evidence="1 2">
    <name type="scientific">Haematococcus lacustris</name>
    <name type="common">Green alga</name>
    <name type="synonym">Haematococcus pluvialis</name>
    <dbReference type="NCBI Taxonomy" id="44745"/>
    <lineage>
        <taxon>Eukaryota</taxon>
        <taxon>Viridiplantae</taxon>
        <taxon>Chlorophyta</taxon>
        <taxon>core chlorophytes</taxon>
        <taxon>Chlorophyceae</taxon>
        <taxon>CS clade</taxon>
        <taxon>Chlamydomonadales</taxon>
        <taxon>Haematococcaceae</taxon>
        <taxon>Haematococcus</taxon>
    </lineage>
</organism>
<dbReference type="GO" id="GO:0036503">
    <property type="term" value="P:ERAD pathway"/>
    <property type="evidence" value="ECO:0007669"/>
    <property type="project" value="TreeGrafter"/>
</dbReference>
<dbReference type="Gene3D" id="3.40.30.10">
    <property type="entry name" value="Glutaredoxin"/>
    <property type="match status" value="2"/>
</dbReference>
<dbReference type="PANTHER" id="PTHR23322">
    <property type="entry name" value="FAS-ASSOCIATED PROTEIN"/>
    <property type="match status" value="1"/>
</dbReference>
<dbReference type="GO" id="GO:0005783">
    <property type="term" value="C:endoplasmic reticulum"/>
    <property type="evidence" value="ECO:0007669"/>
    <property type="project" value="TreeGrafter"/>
</dbReference>
<accession>A0A699YSE4</accession>
<dbReference type="AlphaFoldDB" id="A0A699YSE4"/>
<dbReference type="Proteomes" id="UP000485058">
    <property type="component" value="Unassembled WGS sequence"/>
</dbReference>
<evidence type="ECO:0000313" key="1">
    <source>
        <dbReference type="EMBL" id="GFH13137.1"/>
    </source>
</evidence>
<keyword evidence="2" id="KW-1185">Reference proteome</keyword>
<protein>
    <submittedName>
        <fullName evidence="1">UBX domain-containing protein</fullName>
    </submittedName>
</protein>
<evidence type="ECO:0000313" key="2">
    <source>
        <dbReference type="Proteomes" id="UP000485058"/>
    </source>
</evidence>
<dbReference type="EMBL" id="BLLF01000580">
    <property type="protein sequence ID" value="GFH13137.1"/>
    <property type="molecule type" value="Genomic_DNA"/>
</dbReference>
<reference evidence="1 2" key="1">
    <citation type="submission" date="2020-02" db="EMBL/GenBank/DDBJ databases">
        <title>Draft genome sequence of Haematococcus lacustris strain NIES-144.</title>
        <authorList>
            <person name="Morimoto D."/>
            <person name="Nakagawa S."/>
            <person name="Yoshida T."/>
            <person name="Sawayama S."/>
        </authorList>
    </citation>
    <scope>NUCLEOTIDE SEQUENCE [LARGE SCALE GENOMIC DNA]</scope>
    <source>
        <strain evidence="1 2">NIES-144</strain>
    </source>
</reference>
<dbReference type="InterPro" id="IPR050730">
    <property type="entry name" value="UBX_domain-protein"/>
</dbReference>
<comment type="caution">
    <text evidence="1">The sequence shown here is derived from an EMBL/GenBank/DDBJ whole genome shotgun (WGS) entry which is preliminary data.</text>
</comment>
<dbReference type="PANTHER" id="PTHR23322:SF1">
    <property type="entry name" value="FAS-ASSOCIATED FACTOR 2"/>
    <property type="match status" value="1"/>
</dbReference>
<proteinExistence type="predicted"/>
<name>A0A699YSE4_HAELA</name>
<dbReference type="GO" id="GO:0043130">
    <property type="term" value="F:ubiquitin binding"/>
    <property type="evidence" value="ECO:0007669"/>
    <property type="project" value="TreeGrafter"/>
</dbReference>